<evidence type="ECO:0000256" key="1">
    <source>
        <dbReference type="ARBA" id="ARBA00006405"/>
    </source>
</evidence>
<keyword evidence="7" id="KW-1185">Reference proteome</keyword>
<feature type="domain" description="PI31 proteasome regulator N-terminal" evidence="5">
    <location>
        <begin position="25"/>
        <end position="160"/>
    </location>
</feature>
<feature type="region of interest" description="Disordered" evidence="4">
    <location>
        <begin position="191"/>
        <end position="258"/>
    </location>
</feature>
<dbReference type="GO" id="GO:0070628">
    <property type="term" value="F:proteasome binding"/>
    <property type="evidence" value="ECO:0007669"/>
    <property type="project" value="InterPro"/>
</dbReference>
<dbReference type="OrthoDB" id="68090at2759"/>
<keyword evidence="3" id="KW-0647">Proteasome</keyword>
<proteinExistence type="inferred from homology"/>
<evidence type="ECO:0000259" key="5">
    <source>
        <dbReference type="Pfam" id="PF11566"/>
    </source>
</evidence>
<dbReference type="AlphaFoldDB" id="A0A0M5JE22"/>
<evidence type="ECO:0000256" key="4">
    <source>
        <dbReference type="SAM" id="MobiDB-lite"/>
    </source>
</evidence>
<name>A0A0M5JE22_DROBS</name>
<dbReference type="PANTHER" id="PTHR13266">
    <property type="entry name" value="PROTEASOME INHIBITOR"/>
    <property type="match status" value="1"/>
</dbReference>
<dbReference type="GO" id="GO:0000502">
    <property type="term" value="C:proteasome complex"/>
    <property type="evidence" value="ECO:0007669"/>
    <property type="project" value="UniProtKB-KW"/>
</dbReference>
<dbReference type="Gene3D" id="3.40.1000.30">
    <property type="match status" value="1"/>
</dbReference>
<evidence type="ECO:0000256" key="3">
    <source>
        <dbReference type="ARBA" id="ARBA00022942"/>
    </source>
</evidence>
<dbReference type="EMBL" id="CP012528">
    <property type="protein sequence ID" value="ALC49994.1"/>
    <property type="molecule type" value="Genomic_DNA"/>
</dbReference>
<gene>
    <name evidence="6" type="ORF">Dbus_chrXg1850</name>
</gene>
<dbReference type="Pfam" id="PF11566">
    <property type="entry name" value="PI31_Prot_N"/>
    <property type="match status" value="1"/>
</dbReference>
<dbReference type="InterPro" id="IPR021625">
    <property type="entry name" value="PI31_Prot_N"/>
</dbReference>
<comment type="similarity">
    <text evidence="1">Belongs to the proteasome inhibitor PI31 family.</text>
</comment>
<evidence type="ECO:0000256" key="2">
    <source>
        <dbReference type="ARBA" id="ARBA00015575"/>
    </source>
</evidence>
<dbReference type="PANTHER" id="PTHR13266:SF1">
    <property type="entry name" value="PROTEASOME INHIBITOR PI31 SUBUNIT"/>
    <property type="match status" value="1"/>
</dbReference>
<dbReference type="GO" id="GO:0043161">
    <property type="term" value="P:proteasome-mediated ubiquitin-dependent protein catabolic process"/>
    <property type="evidence" value="ECO:0007669"/>
    <property type="project" value="InterPro"/>
</dbReference>
<evidence type="ECO:0000313" key="6">
    <source>
        <dbReference type="EMBL" id="ALC49994.1"/>
    </source>
</evidence>
<dbReference type="GO" id="GO:0004866">
    <property type="term" value="F:endopeptidase inhibitor activity"/>
    <property type="evidence" value="ECO:0007669"/>
    <property type="project" value="InterPro"/>
</dbReference>
<accession>A0A0M5JE22</accession>
<protein>
    <recommendedName>
        <fullName evidence="2">Proteasome inhibitor PI31 subunit</fullName>
    </recommendedName>
</protein>
<evidence type="ECO:0000313" key="7">
    <source>
        <dbReference type="Proteomes" id="UP000494163"/>
    </source>
</evidence>
<reference evidence="6 7" key="1">
    <citation type="submission" date="2015-08" db="EMBL/GenBank/DDBJ databases">
        <title>Ancestral chromatin configuration constrains chromatin evolution on differentiating sex chromosomes in Drosophila.</title>
        <authorList>
            <person name="Zhou Q."/>
            <person name="Bachtrog D."/>
        </authorList>
    </citation>
    <scope>NUCLEOTIDE SEQUENCE [LARGE SCALE GENOMIC DNA]</scope>
    <source>
        <tissue evidence="6">Whole larvae</tissue>
    </source>
</reference>
<dbReference type="InterPro" id="IPR045128">
    <property type="entry name" value="PI31-like"/>
</dbReference>
<dbReference type="STRING" id="30019.A0A0M5JE22"/>
<organism evidence="6 7">
    <name type="scientific">Drosophila busckii</name>
    <name type="common">Fruit fly</name>
    <dbReference type="NCBI Taxonomy" id="30019"/>
    <lineage>
        <taxon>Eukaryota</taxon>
        <taxon>Metazoa</taxon>
        <taxon>Ecdysozoa</taxon>
        <taxon>Arthropoda</taxon>
        <taxon>Hexapoda</taxon>
        <taxon>Insecta</taxon>
        <taxon>Pterygota</taxon>
        <taxon>Neoptera</taxon>
        <taxon>Endopterygota</taxon>
        <taxon>Diptera</taxon>
        <taxon>Brachycera</taxon>
        <taxon>Muscomorpha</taxon>
        <taxon>Ephydroidea</taxon>
        <taxon>Drosophilidae</taxon>
        <taxon>Drosophila</taxon>
    </lineage>
</organism>
<dbReference type="Proteomes" id="UP000494163">
    <property type="component" value="Chromosome X"/>
</dbReference>
<sequence>MDSSVELLASDFFYGWDLLYRTEEERLNKKSDVLMLLMHFLLTKHYNFRCLGIGDDNHNNNNNYEEQAGSELLPDAWNSDSNKYALHYVHNELFYTLMGHLTNDALIINLLDVQTKNVSNVCVMPQALVAQLKGNISQTLPNAMDTVKRFRKELCDPVVGVKRREATTQQQTATSSERDPLLIAEHRQPSMYMPQTLGPPSYSMPNVGRGDLDLLGHHPGNLMQLPRNQGPLRPNVPGQGSPNPDHSQPPDWNPDQYT</sequence>